<name>A0AAX1ZUI1_BURML</name>
<organism evidence="1 2">
    <name type="scientific">Burkholderia mallei</name>
    <name type="common">Pseudomonas mallei</name>
    <dbReference type="NCBI Taxonomy" id="13373"/>
    <lineage>
        <taxon>Bacteria</taxon>
        <taxon>Pseudomonadati</taxon>
        <taxon>Pseudomonadota</taxon>
        <taxon>Betaproteobacteria</taxon>
        <taxon>Burkholderiales</taxon>
        <taxon>Burkholderiaceae</taxon>
        <taxon>Burkholderia</taxon>
        <taxon>pseudomallei group</taxon>
    </lineage>
</organism>
<reference evidence="2" key="1">
    <citation type="submission" date="2018-10" db="EMBL/GenBank/DDBJ databases">
        <title>FDA dAtabase for Regulatory Grade micrObial Sequences (FDA-ARGOS): Supporting development and validation of Infectious Disease Dx tests.</title>
        <authorList>
            <person name="Minogue T."/>
            <person name="Wolcott M."/>
            <person name="Wasieloski L."/>
            <person name="Aguilar W."/>
            <person name="Moore D."/>
            <person name="Jaissle J."/>
            <person name="Tallon L."/>
            <person name="Sadzewicz L."/>
            <person name="Zhao X."/>
            <person name="Vavikolanu K."/>
            <person name="Mehta A."/>
            <person name="Aluvathingal J."/>
            <person name="Nadendla S."/>
            <person name="Yan Y."/>
            <person name="Sichtig H."/>
        </authorList>
    </citation>
    <scope>NUCLEOTIDE SEQUENCE [LARGE SCALE GENOMIC DNA]</scope>
    <source>
        <strain evidence="2">FDAARGOS_588</strain>
    </source>
</reference>
<sequence length="72" mass="8061">MTAGSSSLEKAPSGAFFMRDANAMRAARKQKSEACACILALAWRPLPIRRRSRGPAIVRRPRRIRRSVVVRP</sequence>
<accession>A0AAX1ZUI1</accession>
<dbReference type="AlphaFoldDB" id="A0AAX1ZUI1"/>
<comment type="caution">
    <text evidence="1">The sequence shown here is derived from an EMBL/GenBank/DDBJ whole genome shotgun (WGS) entry which is preliminary data.</text>
</comment>
<evidence type="ECO:0000313" key="1">
    <source>
        <dbReference type="EMBL" id="RUN03926.1"/>
    </source>
</evidence>
<dbReference type="Proteomes" id="UP000269379">
    <property type="component" value="Unassembled WGS sequence"/>
</dbReference>
<dbReference type="EMBL" id="RKJW01000001">
    <property type="protein sequence ID" value="RUN03926.1"/>
    <property type="molecule type" value="Genomic_DNA"/>
</dbReference>
<gene>
    <name evidence="1" type="ORF">EGT70_30005</name>
</gene>
<proteinExistence type="predicted"/>
<protein>
    <submittedName>
        <fullName evidence="1">Uncharacterized protein</fullName>
    </submittedName>
</protein>
<evidence type="ECO:0000313" key="2">
    <source>
        <dbReference type="Proteomes" id="UP000269379"/>
    </source>
</evidence>